<feature type="domain" description="RING-type" evidence="3">
    <location>
        <begin position="280"/>
        <end position="322"/>
    </location>
</feature>
<gene>
    <name evidence="4" type="ORF">D5086_0000309780</name>
</gene>
<organism evidence="4">
    <name type="scientific">Populus alba</name>
    <name type="common">White poplar</name>
    <dbReference type="NCBI Taxonomy" id="43335"/>
    <lineage>
        <taxon>Eukaryota</taxon>
        <taxon>Viridiplantae</taxon>
        <taxon>Streptophyta</taxon>
        <taxon>Embryophyta</taxon>
        <taxon>Tracheophyta</taxon>
        <taxon>Spermatophyta</taxon>
        <taxon>Magnoliopsida</taxon>
        <taxon>eudicotyledons</taxon>
        <taxon>Gunneridae</taxon>
        <taxon>Pentapetalae</taxon>
        <taxon>rosids</taxon>
        <taxon>fabids</taxon>
        <taxon>Malpighiales</taxon>
        <taxon>Salicaceae</taxon>
        <taxon>Saliceae</taxon>
        <taxon>Populus</taxon>
    </lineage>
</organism>
<dbReference type="InterPro" id="IPR013083">
    <property type="entry name" value="Znf_RING/FYVE/PHD"/>
</dbReference>
<feature type="compositionally biased region" description="Acidic residues" evidence="2">
    <location>
        <begin position="147"/>
        <end position="157"/>
    </location>
</feature>
<dbReference type="PROSITE" id="PS50089">
    <property type="entry name" value="ZF_RING_2"/>
    <property type="match status" value="1"/>
</dbReference>
<dbReference type="InterPro" id="IPR001841">
    <property type="entry name" value="Znf_RING"/>
</dbReference>
<dbReference type="STRING" id="43335.A0A4U5MI57"/>
<sequence length="353" mass="38806">MVSDSINASIPSVPKDFGKKKRANRSAKLKQCKLDARREQWLSQGTVKNRGCKEELMGPRGSPQQIHEEGRKNPLENLQMRRQGRGVGEDEDENGSIHRDFDMDSPSNSPTGSSVLCGNDSSTNFTASSSGSSTSGSSGGCCSGSITDEDDEGGDSCLDDWEALADALAANDYDNKQENHDDDNNPCLELQSSPEHEPVVQLDCNSCNLGSNHENLTRERRIPSRVTPGNSRAWRPDDALRPQSLPNLSKQRRFPNTDRHYGRGMHAWVCASGVNVPSACPICTEDLDFTDASFLPCSCGFQVCLFCYNKMLELDGRCPNCRELYKNDSVEVEAIVPGSNLTLRLDRSCSMRS</sequence>
<accession>A0A4U5MI57</accession>
<dbReference type="PANTHER" id="PTHR12603:SF0">
    <property type="entry name" value="CCR4-NOT TRANSCRIPTION COMPLEX SUBUNIT 4"/>
    <property type="match status" value="1"/>
</dbReference>
<comment type="caution">
    <text evidence="4">The sequence shown here is derived from an EMBL/GenBank/DDBJ whole genome shotgun (WGS) entry which is preliminary data.</text>
</comment>
<dbReference type="SUPFAM" id="SSF57850">
    <property type="entry name" value="RING/U-box"/>
    <property type="match status" value="1"/>
</dbReference>
<feature type="region of interest" description="Disordered" evidence="2">
    <location>
        <begin position="223"/>
        <end position="256"/>
    </location>
</feature>
<dbReference type="InterPro" id="IPR039780">
    <property type="entry name" value="Mot2"/>
</dbReference>
<dbReference type="GO" id="GO:0030014">
    <property type="term" value="C:CCR4-NOT complex"/>
    <property type="evidence" value="ECO:0007669"/>
    <property type="project" value="InterPro"/>
</dbReference>
<evidence type="ECO:0000256" key="1">
    <source>
        <dbReference type="PROSITE-ProRule" id="PRU00175"/>
    </source>
</evidence>
<dbReference type="GO" id="GO:0016567">
    <property type="term" value="P:protein ubiquitination"/>
    <property type="evidence" value="ECO:0007669"/>
    <property type="project" value="TreeGrafter"/>
</dbReference>
<reference evidence="4" key="1">
    <citation type="submission" date="2018-10" db="EMBL/GenBank/DDBJ databases">
        <title>Population genomic analysis revealed the cold adaptation of white poplar.</title>
        <authorList>
            <person name="Liu Y.-J."/>
        </authorList>
    </citation>
    <scope>NUCLEOTIDE SEQUENCE [LARGE SCALE GENOMIC DNA]</scope>
    <source>
        <strain evidence="4">PAL-ZL1</strain>
    </source>
</reference>
<dbReference type="FunFam" id="3.30.40.10:FF:000383">
    <property type="entry name" value="RING/U-box superfamily protein"/>
    <property type="match status" value="1"/>
</dbReference>
<feature type="compositionally biased region" description="Polar residues" evidence="2">
    <location>
        <begin position="1"/>
        <end position="10"/>
    </location>
</feature>
<dbReference type="Pfam" id="PF14570">
    <property type="entry name" value="zf-RING_4"/>
    <property type="match status" value="1"/>
</dbReference>
<dbReference type="CDD" id="cd16618">
    <property type="entry name" value="mRING-HC-C4C4_CNOT4"/>
    <property type="match status" value="1"/>
</dbReference>
<proteinExistence type="predicted"/>
<dbReference type="EMBL" id="RCHU01001198">
    <property type="protein sequence ID" value="TKR69038.1"/>
    <property type="molecule type" value="Genomic_DNA"/>
</dbReference>
<evidence type="ECO:0000313" key="4">
    <source>
        <dbReference type="EMBL" id="TKR69038.1"/>
    </source>
</evidence>
<dbReference type="PANTHER" id="PTHR12603">
    <property type="entry name" value="CCR4-NOT TRANSCRIPTION COMPLEX RELATED"/>
    <property type="match status" value="1"/>
</dbReference>
<evidence type="ECO:0000256" key="2">
    <source>
        <dbReference type="SAM" id="MobiDB-lite"/>
    </source>
</evidence>
<dbReference type="GO" id="GO:0004842">
    <property type="term" value="F:ubiquitin-protein transferase activity"/>
    <property type="evidence" value="ECO:0007669"/>
    <property type="project" value="InterPro"/>
</dbReference>
<dbReference type="InterPro" id="IPR039515">
    <property type="entry name" value="NOT4_mRING-HC-C4C4"/>
</dbReference>
<name>A0A4U5MI57_POPAL</name>
<dbReference type="GO" id="GO:0008270">
    <property type="term" value="F:zinc ion binding"/>
    <property type="evidence" value="ECO:0007669"/>
    <property type="project" value="UniProtKB-KW"/>
</dbReference>
<feature type="region of interest" description="Disordered" evidence="2">
    <location>
        <begin position="1"/>
        <end position="30"/>
    </location>
</feature>
<evidence type="ECO:0000259" key="3">
    <source>
        <dbReference type="PROSITE" id="PS50089"/>
    </source>
</evidence>
<keyword evidence="1" id="KW-0863">Zinc-finger</keyword>
<protein>
    <recommendedName>
        <fullName evidence="3">RING-type domain-containing protein</fullName>
    </recommendedName>
</protein>
<feature type="compositionally biased region" description="Basic residues" evidence="2">
    <location>
        <begin position="18"/>
        <end position="30"/>
    </location>
</feature>
<feature type="region of interest" description="Disordered" evidence="2">
    <location>
        <begin position="43"/>
        <end position="157"/>
    </location>
</feature>
<keyword evidence="1" id="KW-0862">Zinc</keyword>
<feature type="compositionally biased region" description="Polar residues" evidence="2">
    <location>
        <begin position="105"/>
        <end position="127"/>
    </location>
</feature>
<dbReference type="Gene3D" id="3.30.40.10">
    <property type="entry name" value="Zinc/RING finger domain, C3HC4 (zinc finger)"/>
    <property type="match status" value="1"/>
</dbReference>
<keyword evidence="1" id="KW-0479">Metal-binding</keyword>
<dbReference type="AlphaFoldDB" id="A0A4U5MI57"/>